<dbReference type="InterPro" id="IPR013783">
    <property type="entry name" value="Ig-like_fold"/>
</dbReference>
<proteinExistence type="inferred from homology"/>
<protein>
    <submittedName>
        <fullName evidence="4">Invasin</fullName>
    </submittedName>
</protein>
<dbReference type="FunFam" id="2.40.160.160:FF:000001">
    <property type="entry name" value="Intimin-like inverse autotransporter SinH"/>
    <property type="match status" value="1"/>
</dbReference>
<evidence type="ECO:0000256" key="1">
    <source>
        <dbReference type="ARBA" id="ARBA00010116"/>
    </source>
</evidence>
<dbReference type="InterPro" id="IPR048658">
    <property type="entry name" value="Invasin_D4"/>
</dbReference>
<dbReference type="InterPro" id="IPR051715">
    <property type="entry name" value="Intimin-Invasin_domain"/>
</dbReference>
<dbReference type="PANTHER" id="PTHR39576:SF2">
    <property type="entry name" value="ATTACHING AND EFFACING PROTEIN HOMOLOG-RELATED"/>
    <property type="match status" value="1"/>
</dbReference>
<dbReference type="Gene3D" id="2.40.160.160">
    <property type="entry name" value="Inverse autotransporter, beta-domain"/>
    <property type="match status" value="1"/>
</dbReference>
<dbReference type="Pfam" id="PF09134">
    <property type="entry name" value="Invasin_D3"/>
    <property type="match status" value="1"/>
</dbReference>
<comment type="similarity">
    <text evidence="1">Belongs to the intimin/invasin family.</text>
</comment>
<sequence>MKTYSHNPTQPGIKLLVWPNIVIQALFPLAVAFTPVIAGAEQHFLQLAAAPESAQSTQVYTLGVGETAASVAKKYNLTLEQLRGLNQFRTFAHGLNGLRPGDDVDVPVITVQVKKTESGTSTTSSSSAGEEGDEQAKKVARYASQTGSFLSSGPERDATISMVRSMASVAAGSEIQQWLSRFGTARVQLDTDKDFSLKNSQLDLLIPFYEQKDRLVFTQGSLHRTDDRTQSNLGLGYRWFADNWMLGANTFLDYDLSRDHARLGLGLEYWRDFLKLGANTYQRLTSWKNSPDLDDYEERPANGWDIRAQAWIPSLPQLGGKLIYEQYYGDEVGLFGRDNRQRNPHAITASVNYTPVPLLTFTAEQRQGKSGENDTRFGMEMNYQLGVPWQKQINPDAVAALRSLAGSRHDLVERNNNIVLEYRKKEVISLKTADQVTGYAEDQKSLGVSVSSKYGLERIDWSTPGLLAAGGKIVRNGTDYFVVLPDWKSGPGEVNTYILSAVAVDRKGNQSNRSETRVTVQAPVVSAAKSTFTPANSTLPADGKSTEMLTLTVKDGQGNVADIPVTDITLDTGGLSRATVAALVKKSTGVFETNVTAGTDVGVLVLTPAVRGTKLSSARISFVKVYPDRVNSAIKTDQATYMSGSDMTVTVTLKDMAGNAVTGMATALDTGTVVVANATLKPGSNWQDHNDGSYSAVYTAKTAGTGLKAAVTLSGWSDTVESATYAVTLMTTLPKDISVNGYTFAANAGFPTTGFKEAKFTLELTGGNPSDYDWRSDAPWVSVNNGEVSFTGTGTKDKVTITGTPKSGVGSIITYSFALKSWFTEISTKTWYKADTECNALAGSGVPTVAQLTDNASHPNGYTAKRGILGGLWSEWGNMLNYSGAGFSNFYYWTSVRSDIRPNAHYQVSLNTGFVGYGLDYDFYNGICRQGF</sequence>
<evidence type="ECO:0000256" key="2">
    <source>
        <dbReference type="SAM" id="MobiDB-lite"/>
    </source>
</evidence>
<organism evidence="4">
    <name type="scientific">Salmonella enterica</name>
    <name type="common">Salmonella choleraesuis</name>
    <dbReference type="NCBI Taxonomy" id="28901"/>
    <lineage>
        <taxon>Bacteria</taxon>
        <taxon>Pseudomonadati</taxon>
        <taxon>Pseudomonadota</taxon>
        <taxon>Gammaproteobacteria</taxon>
        <taxon>Enterobacterales</taxon>
        <taxon>Enterobacteriaceae</taxon>
        <taxon>Salmonella</taxon>
    </lineage>
</organism>
<dbReference type="InterPro" id="IPR036779">
    <property type="entry name" value="LysM_dom_sf"/>
</dbReference>
<dbReference type="Pfam" id="PF11924">
    <property type="entry name" value="IAT_beta"/>
    <property type="match status" value="1"/>
</dbReference>
<dbReference type="Gene3D" id="2.60.40.1080">
    <property type="match status" value="1"/>
</dbReference>
<reference evidence="4" key="1">
    <citation type="submission" date="2018-10" db="EMBL/GenBank/DDBJ databases">
        <authorList>
            <consortium name="PulseNet: The National Subtyping Network for Foodborne Disease Surveillance"/>
            <person name="Tarr C.L."/>
            <person name="Trees E."/>
            <person name="Katz L.S."/>
            <person name="Carleton-Romer H.A."/>
            <person name="Stroika S."/>
            <person name="Kucerova Z."/>
            <person name="Roache K.F."/>
            <person name="Sabol A.L."/>
            <person name="Besser J."/>
            <person name="Gerner-Smidt P."/>
        </authorList>
    </citation>
    <scope>NUCLEOTIDE SEQUENCE</scope>
    <source>
        <strain evidence="4">PNUSAS056738</strain>
    </source>
</reference>
<dbReference type="InterPro" id="IPR015217">
    <property type="entry name" value="Invasin_dom_3"/>
</dbReference>
<dbReference type="Gene3D" id="2.60.40.10">
    <property type="entry name" value="Immunoglobulins"/>
    <property type="match status" value="2"/>
</dbReference>
<dbReference type="InterPro" id="IPR016186">
    <property type="entry name" value="C-type_lectin-like/link_sf"/>
</dbReference>
<dbReference type="Gene3D" id="3.10.350.10">
    <property type="entry name" value="LysM domain"/>
    <property type="match status" value="1"/>
</dbReference>
<accession>A0A5T3EN56</accession>
<dbReference type="InterPro" id="IPR024519">
    <property type="entry name" value="IAT_beta"/>
</dbReference>
<dbReference type="InterPro" id="IPR038177">
    <property type="entry name" value="IAT_beta_sf"/>
</dbReference>
<dbReference type="PANTHER" id="PTHR39576">
    <property type="entry name" value="ATTACHING AND EFFACING PROTEIN HOMOLOG-RELATED-RELATED"/>
    <property type="match status" value="1"/>
</dbReference>
<dbReference type="PRINTS" id="PR01369">
    <property type="entry name" value="INTIMIN"/>
</dbReference>
<dbReference type="InterPro" id="IPR018392">
    <property type="entry name" value="LysM"/>
</dbReference>
<dbReference type="PROSITE" id="PS51782">
    <property type="entry name" value="LYSM"/>
    <property type="match status" value="1"/>
</dbReference>
<dbReference type="InterPro" id="IPR008964">
    <property type="entry name" value="Invasin/intimin_cell_adhesion"/>
</dbReference>
<dbReference type="InterPro" id="IPR003535">
    <property type="entry name" value="Intimin/invasin_bac"/>
</dbReference>
<dbReference type="SUPFAM" id="SSF49373">
    <property type="entry name" value="Invasin/intimin cell-adhesion fragments"/>
    <property type="match status" value="3"/>
</dbReference>
<comment type="caution">
    <text evidence="4">The sequence shown here is derived from an EMBL/GenBank/DDBJ whole genome shotgun (WGS) entry which is preliminary data.</text>
</comment>
<dbReference type="GO" id="GO:0007155">
    <property type="term" value="P:cell adhesion"/>
    <property type="evidence" value="ECO:0007669"/>
    <property type="project" value="InterPro"/>
</dbReference>
<gene>
    <name evidence="4" type="ORF">D9N54_24490</name>
</gene>
<name>A0A5T3EN56_SALER</name>
<evidence type="ECO:0000259" key="3">
    <source>
        <dbReference type="PROSITE" id="PS51782"/>
    </source>
</evidence>
<dbReference type="Pfam" id="PF21764">
    <property type="entry name" value="Invasin_D4"/>
    <property type="match status" value="1"/>
</dbReference>
<feature type="domain" description="LysM" evidence="3">
    <location>
        <begin position="58"/>
        <end position="106"/>
    </location>
</feature>
<dbReference type="Gene3D" id="3.10.100.10">
    <property type="entry name" value="Mannose-Binding Protein A, subunit A"/>
    <property type="match status" value="1"/>
</dbReference>
<feature type="region of interest" description="Disordered" evidence="2">
    <location>
        <begin position="115"/>
        <end position="137"/>
    </location>
</feature>
<feature type="compositionally biased region" description="Low complexity" evidence="2">
    <location>
        <begin position="118"/>
        <end position="129"/>
    </location>
</feature>
<dbReference type="GO" id="GO:0009279">
    <property type="term" value="C:cell outer membrane"/>
    <property type="evidence" value="ECO:0007669"/>
    <property type="project" value="TreeGrafter"/>
</dbReference>
<dbReference type="EMBL" id="AACXJM010000085">
    <property type="protein sequence ID" value="EAN2043936.1"/>
    <property type="molecule type" value="Genomic_DNA"/>
</dbReference>
<dbReference type="AlphaFoldDB" id="A0A5T3EN56"/>
<evidence type="ECO:0000313" key="4">
    <source>
        <dbReference type="EMBL" id="EAN2043936.1"/>
    </source>
</evidence>